<organism evidence="2 3">
    <name type="scientific">Gigaspora margarita</name>
    <dbReference type="NCBI Taxonomy" id="4874"/>
    <lineage>
        <taxon>Eukaryota</taxon>
        <taxon>Fungi</taxon>
        <taxon>Fungi incertae sedis</taxon>
        <taxon>Mucoromycota</taxon>
        <taxon>Glomeromycotina</taxon>
        <taxon>Glomeromycetes</taxon>
        <taxon>Diversisporales</taxon>
        <taxon>Gigasporaceae</taxon>
        <taxon>Gigaspora</taxon>
    </lineage>
</organism>
<accession>A0ABN7X3Q8</accession>
<sequence>KKDKMLETIVLAINQYAEKIEKLQEEVIKLEKINEVEAAMN</sequence>
<name>A0ABN7X3Q8_GIGMA</name>
<comment type="caution">
    <text evidence="2">The sequence shown here is derived from an EMBL/GenBank/DDBJ whole genome shotgun (WGS) entry which is preliminary data.</text>
</comment>
<gene>
    <name evidence="2" type="ORF">GMARGA_LOCUS38403</name>
</gene>
<reference evidence="2 3" key="1">
    <citation type="submission" date="2021-06" db="EMBL/GenBank/DDBJ databases">
        <authorList>
            <person name="Kallberg Y."/>
            <person name="Tangrot J."/>
            <person name="Rosling A."/>
        </authorList>
    </citation>
    <scope>NUCLEOTIDE SEQUENCE [LARGE SCALE GENOMIC DNA]</scope>
    <source>
        <strain evidence="2 3">120-4 pot B 10/14</strain>
    </source>
</reference>
<feature type="coiled-coil region" evidence="1">
    <location>
        <begin position="6"/>
        <end position="40"/>
    </location>
</feature>
<evidence type="ECO:0000256" key="1">
    <source>
        <dbReference type="SAM" id="Coils"/>
    </source>
</evidence>
<dbReference type="Proteomes" id="UP000789901">
    <property type="component" value="Unassembled WGS sequence"/>
</dbReference>
<evidence type="ECO:0000313" key="2">
    <source>
        <dbReference type="EMBL" id="CAG8846915.1"/>
    </source>
</evidence>
<proteinExistence type="predicted"/>
<evidence type="ECO:0000313" key="3">
    <source>
        <dbReference type="Proteomes" id="UP000789901"/>
    </source>
</evidence>
<feature type="non-terminal residue" evidence="2">
    <location>
        <position position="1"/>
    </location>
</feature>
<keyword evidence="1" id="KW-0175">Coiled coil</keyword>
<dbReference type="EMBL" id="CAJVQB010085499">
    <property type="protein sequence ID" value="CAG8846915.1"/>
    <property type="molecule type" value="Genomic_DNA"/>
</dbReference>
<keyword evidence="3" id="KW-1185">Reference proteome</keyword>
<protein>
    <submittedName>
        <fullName evidence="2">2469_t:CDS:1</fullName>
    </submittedName>
</protein>